<evidence type="ECO:0000313" key="3">
    <source>
        <dbReference type="Proteomes" id="UP001279734"/>
    </source>
</evidence>
<proteinExistence type="predicted"/>
<dbReference type="EMBL" id="BSYO01000022">
    <property type="protein sequence ID" value="GMH20825.1"/>
    <property type="molecule type" value="Genomic_DNA"/>
</dbReference>
<comment type="caution">
    <text evidence="2">The sequence shown here is derived from an EMBL/GenBank/DDBJ whole genome shotgun (WGS) entry which is preliminary data.</text>
</comment>
<keyword evidence="3" id="KW-1185">Reference proteome</keyword>
<feature type="compositionally biased region" description="Basic and acidic residues" evidence="1">
    <location>
        <begin position="13"/>
        <end position="25"/>
    </location>
</feature>
<feature type="region of interest" description="Disordered" evidence="1">
    <location>
        <begin position="1"/>
        <end position="34"/>
    </location>
</feature>
<gene>
    <name evidence="2" type="ORF">Nepgr_022667</name>
</gene>
<dbReference type="AlphaFoldDB" id="A0AAD3SZZ4"/>
<feature type="compositionally biased region" description="Basic and acidic residues" evidence="1">
    <location>
        <begin position="90"/>
        <end position="116"/>
    </location>
</feature>
<feature type="region of interest" description="Disordered" evidence="1">
    <location>
        <begin position="62"/>
        <end position="116"/>
    </location>
</feature>
<reference evidence="2" key="1">
    <citation type="submission" date="2023-05" db="EMBL/GenBank/DDBJ databases">
        <title>Nepenthes gracilis genome sequencing.</title>
        <authorList>
            <person name="Fukushima K."/>
        </authorList>
    </citation>
    <scope>NUCLEOTIDE SEQUENCE</scope>
    <source>
        <strain evidence="2">SING2019-196</strain>
    </source>
</reference>
<evidence type="ECO:0000256" key="1">
    <source>
        <dbReference type="SAM" id="MobiDB-lite"/>
    </source>
</evidence>
<accession>A0AAD3SZZ4</accession>
<name>A0AAD3SZZ4_NEPGR</name>
<protein>
    <submittedName>
        <fullName evidence="2">Uncharacterized protein</fullName>
    </submittedName>
</protein>
<sequence>MRGMGFRKQQRRHLQEQEHEKKTDGGRIPTNVKGDRTQRLNTIFFVDDVAATMNVAVVTMKNPTGAHKKPSEVKSGRRLNGLAGRSRCSQKTDVDGGERRPRMRPNEYRSGVDNHR</sequence>
<organism evidence="2 3">
    <name type="scientific">Nepenthes gracilis</name>
    <name type="common">Slender pitcher plant</name>
    <dbReference type="NCBI Taxonomy" id="150966"/>
    <lineage>
        <taxon>Eukaryota</taxon>
        <taxon>Viridiplantae</taxon>
        <taxon>Streptophyta</taxon>
        <taxon>Embryophyta</taxon>
        <taxon>Tracheophyta</taxon>
        <taxon>Spermatophyta</taxon>
        <taxon>Magnoliopsida</taxon>
        <taxon>eudicotyledons</taxon>
        <taxon>Gunneridae</taxon>
        <taxon>Pentapetalae</taxon>
        <taxon>Caryophyllales</taxon>
        <taxon>Nepenthaceae</taxon>
        <taxon>Nepenthes</taxon>
    </lineage>
</organism>
<dbReference type="Proteomes" id="UP001279734">
    <property type="component" value="Unassembled WGS sequence"/>
</dbReference>
<evidence type="ECO:0000313" key="2">
    <source>
        <dbReference type="EMBL" id="GMH20825.1"/>
    </source>
</evidence>